<evidence type="ECO:0008006" key="3">
    <source>
        <dbReference type="Google" id="ProtNLM"/>
    </source>
</evidence>
<proteinExistence type="predicted"/>
<evidence type="ECO:0000313" key="1">
    <source>
        <dbReference type="EMBL" id="KAG5988443.1"/>
    </source>
</evidence>
<dbReference type="EMBL" id="SRPW01003083">
    <property type="protein sequence ID" value="KAG5988443.1"/>
    <property type="molecule type" value="Genomic_DNA"/>
</dbReference>
<gene>
    <name evidence="1" type="ORF">E4U43_004749</name>
</gene>
<dbReference type="Proteomes" id="UP000748025">
    <property type="component" value="Unassembled WGS sequence"/>
</dbReference>
<accession>A0A9P7STS3</accession>
<name>A0A9P7STS3_9HYPO</name>
<dbReference type="SUPFAM" id="SSF54909">
    <property type="entry name" value="Dimeric alpha+beta barrel"/>
    <property type="match status" value="1"/>
</dbReference>
<reference evidence="1" key="1">
    <citation type="journal article" date="2020" name="bioRxiv">
        <title>Whole genome comparisons of ergot fungi reveals the divergence and evolution of species within the genus Claviceps are the result of varying mechanisms driving genome evolution and host range expansion.</title>
        <authorList>
            <person name="Wyka S.A."/>
            <person name="Mondo S.J."/>
            <person name="Liu M."/>
            <person name="Dettman J."/>
            <person name="Nalam V."/>
            <person name="Broders K.D."/>
        </authorList>
    </citation>
    <scope>NUCLEOTIDE SEQUENCE</scope>
    <source>
        <strain evidence="1">CCC 602</strain>
    </source>
</reference>
<sequence>MASITILYPSGYDFNLKYYLETHMPLAERTWKPHGLQSWDITKLATGEAFQIQAVLRFPSLALWDEVTKLETSRAVFRDIPAFTSAQPLVLRGEAIASGKMA</sequence>
<dbReference type="Gene3D" id="3.30.70.100">
    <property type="match status" value="1"/>
</dbReference>
<dbReference type="InterPro" id="IPR011008">
    <property type="entry name" value="Dimeric_a/b-barrel"/>
</dbReference>
<dbReference type="OrthoDB" id="4892971at2759"/>
<comment type="caution">
    <text evidence="1">The sequence shown here is derived from an EMBL/GenBank/DDBJ whole genome shotgun (WGS) entry which is preliminary data.</text>
</comment>
<dbReference type="PANTHER" id="PTHR40260:SF2">
    <property type="entry name" value="BLR8190 PROTEIN"/>
    <property type="match status" value="1"/>
</dbReference>
<keyword evidence="2" id="KW-1185">Reference proteome</keyword>
<dbReference type="PANTHER" id="PTHR40260">
    <property type="entry name" value="BLR8190 PROTEIN"/>
    <property type="match status" value="1"/>
</dbReference>
<evidence type="ECO:0000313" key="2">
    <source>
        <dbReference type="Proteomes" id="UP000748025"/>
    </source>
</evidence>
<organism evidence="1 2">
    <name type="scientific">Claviceps pusilla</name>
    <dbReference type="NCBI Taxonomy" id="123648"/>
    <lineage>
        <taxon>Eukaryota</taxon>
        <taxon>Fungi</taxon>
        <taxon>Dikarya</taxon>
        <taxon>Ascomycota</taxon>
        <taxon>Pezizomycotina</taxon>
        <taxon>Sordariomycetes</taxon>
        <taxon>Hypocreomycetidae</taxon>
        <taxon>Hypocreales</taxon>
        <taxon>Clavicipitaceae</taxon>
        <taxon>Claviceps</taxon>
    </lineage>
</organism>
<protein>
    <recommendedName>
        <fullName evidence="3">EthD domain-containing protein</fullName>
    </recommendedName>
</protein>
<dbReference type="AlphaFoldDB" id="A0A9P7STS3"/>